<evidence type="ECO:0000256" key="1">
    <source>
        <dbReference type="ARBA" id="ARBA00004571"/>
    </source>
</evidence>
<dbReference type="Gene3D" id="2.40.170.20">
    <property type="entry name" value="TonB-dependent receptor, beta-barrel domain"/>
    <property type="match status" value="1"/>
</dbReference>
<gene>
    <name evidence="13" type="ORF">F0U83_14695</name>
</gene>
<dbReference type="OrthoDB" id="9758929at2"/>
<evidence type="ECO:0000256" key="2">
    <source>
        <dbReference type="ARBA" id="ARBA00022448"/>
    </source>
</evidence>
<keyword evidence="4 8" id="KW-0812">Transmembrane</keyword>
<dbReference type="Gene3D" id="2.170.130.10">
    <property type="entry name" value="TonB-dependent receptor, plug domain"/>
    <property type="match status" value="1"/>
</dbReference>
<evidence type="ECO:0000256" key="3">
    <source>
        <dbReference type="ARBA" id="ARBA00022452"/>
    </source>
</evidence>
<dbReference type="EMBL" id="CP043869">
    <property type="protein sequence ID" value="QEQ97865.1"/>
    <property type="molecule type" value="Genomic_DNA"/>
</dbReference>
<dbReference type="InterPro" id="IPR012910">
    <property type="entry name" value="Plug_dom"/>
</dbReference>
<evidence type="ECO:0000256" key="10">
    <source>
        <dbReference type="SAM" id="SignalP"/>
    </source>
</evidence>
<evidence type="ECO:0000256" key="9">
    <source>
        <dbReference type="RuleBase" id="RU003357"/>
    </source>
</evidence>
<dbReference type="GO" id="GO:0044718">
    <property type="term" value="P:siderophore transmembrane transport"/>
    <property type="evidence" value="ECO:0007669"/>
    <property type="project" value="TreeGrafter"/>
</dbReference>
<dbReference type="Pfam" id="PF00593">
    <property type="entry name" value="TonB_dep_Rec_b-barrel"/>
    <property type="match status" value="1"/>
</dbReference>
<dbReference type="RefSeq" id="WP_138987981.1">
    <property type="nucleotide sequence ID" value="NZ_CP043869.1"/>
</dbReference>
<dbReference type="PANTHER" id="PTHR30069">
    <property type="entry name" value="TONB-DEPENDENT OUTER MEMBRANE RECEPTOR"/>
    <property type="match status" value="1"/>
</dbReference>
<protein>
    <submittedName>
        <fullName evidence="13">TonB-dependent receptor plug domain-containing protein</fullName>
    </submittedName>
</protein>
<keyword evidence="2 8" id="KW-0813">Transport</keyword>
<evidence type="ECO:0000256" key="8">
    <source>
        <dbReference type="PROSITE-ProRule" id="PRU01360"/>
    </source>
</evidence>
<feature type="chain" id="PRO_5024875382" evidence="10">
    <location>
        <begin position="28"/>
        <end position="720"/>
    </location>
</feature>
<feature type="domain" description="TonB-dependent receptor-like beta-barrel" evidence="11">
    <location>
        <begin position="230"/>
        <end position="693"/>
    </location>
</feature>
<evidence type="ECO:0000256" key="7">
    <source>
        <dbReference type="ARBA" id="ARBA00023237"/>
    </source>
</evidence>
<dbReference type="Proteomes" id="UP000324760">
    <property type="component" value="Chromosome"/>
</dbReference>
<dbReference type="KEGG" id="ncu:F0U83_14695"/>
<dbReference type="InterPro" id="IPR036942">
    <property type="entry name" value="Beta-barrel_TonB_sf"/>
</dbReference>
<evidence type="ECO:0000256" key="6">
    <source>
        <dbReference type="ARBA" id="ARBA00023136"/>
    </source>
</evidence>
<feature type="signal peptide" evidence="10">
    <location>
        <begin position="1"/>
        <end position="27"/>
    </location>
</feature>
<dbReference type="PROSITE" id="PS52016">
    <property type="entry name" value="TONB_DEPENDENT_REC_3"/>
    <property type="match status" value="1"/>
</dbReference>
<keyword evidence="5 9" id="KW-0798">TonB box</keyword>
<comment type="similarity">
    <text evidence="8 9">Belongs to the TonB-dependent receptor family.</text>
</comment>
<dbReference type="GO" id="GO:0009279">
    <property type="term" value="C:cell outer membrane"/>
    <property type="evidence" value="ECO:0007669"/>
    <property type="project" value="UniProtKB-SubCell"/>
</dbReference>
<feature type="domain" description="TonB-dependent receptor plug" evidence="12">
    <location>
        <begin position="50"/>
        <end position="159"/>
    </location>
</feature>
<dbReference type="SUPFAM" id="SSF56935">
    <property type="entry name" value="Porins"/>
    <property type="match status" value="1"/>
</dbReference>
<organism evidence="13 14">
    <name type="scientific">Neptunomonas concharum</name>
    <dbReference type="NCBI Taxonomy" id="1031538"/>
    <lineage>
        <taxon>Bacteria</taxon>
        <taxon>Pseudomonadati</taxon>
        <taxon>Pseudomonadota</taxon>
        <taxon>Gammaproteobacteria</taxon>
        <taxon>Oceanospirillales</taxon>
        <taxon>Oceanospirillaceae</taxon>
        <taxon>Neptunomonas</taxon>
    </lineage>
</organism>
<dbReference type="AlphaFoldDB" id="A0A5P1RF28"/>
<keyword evidence="14" id="KW-1185">Reference proteome</keyword>
<keyword evidence="6 8" id="KW-0472">Membrane</keyword>
<keyword evidence="10" id="KW-0732">Signal</keyword>
<evidence type="ECO:0000259" key="12">
    <source>
        <dbReference type="Pfam" id="PF07715"/>
    </source>
</evidence>
<keyword evidence="3 8" id="KW-1134">Transmembrane beta strand</keyword>
<evidence type="ECO:0000256" key="4">
    <source>
        <dbReference type="ARBA" id="ARBA00022692"/>
    </source>
</evidence>
<name>A0A5P1RF28_9GAMM</name>
<dbReference type="InterPro" id="IPR039426">
    <property type="entry name" value="TonB-dep_rcpt-like"/>
</dbReference>
<accession>A0A5P1RF28</accession>
<dbReference type="InterPro" id="IPR037066">
    <property type="entry name" value="Plug_dom_sf"/>
</dbReference>
<proteinExistence type="inferred from homology"/>
<sequence length="720" mass="80380">MLFPHIRNRTYVLLCSILSAASSTSHAFTETDLFDDIPEISSATRISQNLAEVPISSTVISEELIKASGALDIPDLMRLVPGFQVYHPNANKFAVTYHGGSGEFPRDLEVRINGRPVYIPLLSTVAWNTLGISIHDIRQIEVIRGSNVPSYGSNALMGAINIVTKSPIAASSNQVGTSVGAQGRRNFNGSFNGSSNNLFYRVSLAREMNEGFDFQKDGEQLNLGNIHLTFTPTLYDSIDFSAGFNRGTMGIGNGRHVTDFQDREHTSHFQHLRWNHSTLNGHELSMQLYHNYLNLSTPTYQASTLLGDPGLTQFNRVLGYMSSVMGGAYPFTSSSVSDFYVNTNAEVGKNHVYGGELQHLFSPFEALTLASGLGFRYEKSLSTPLLNSESYIDEETYFLFSNAEWKQTKKLTWNAGFMSEFTTKVRPATSTRLGANYQLNDSFTLRGAITQAYRTPSLLEKNAQSTYIFPEGVPYDYIVTKTDHLDSEKLIAAELGAFWKLPQYNGYIDVKLYQEKITNGIGSRFYEGPYDMGAIASALRSGQDINDVLTQVYTGSFMGDEARESWNADYFRNHGLELQASLHPRPDTLLHFAYGYNEINGVQRRGQVQGEGGYPGKVDLLFDGRAPQHTATLLLNRQFSPSVDASLIFNYMSDVVWKDSVLSDGLKTVDAKLTHTLPIGSKKQLTSSILVKNIFNEQYSEFQEKNNFERRLYLLLSMDF</sequence>
<comment type="subcellular location">
    <subcellularLocation>
        <location evidence="1 8">Cell outer membrane</location>
        <topology evidence="1 8">Multi-pass membrane protein</topology>
    </subcellularLocation>
</comment>
<dbReference type="GO" id="GO:0015344">
    <property type="term" value="F:siderophore uptake transmembrane transporter activity"/>
    <property type="evidence" value="ECO:0007669"/>
    <property type="project" value="TreeGrafter"/>
</dbReference>
<dbReference type="Pfam" id="PF07715">
    <property type="entry name" value="Plug"/>
    <property type="match status" value="1"/>
</dbReference>
<reference evidence="13 14" key="1">
    <citation type="journal article" date="2019" name="Biochem. Eng. J.">
        <title>Metabolic engineering of the marine bacteria Neptunomonas concharum for the production of acetoin and meso-2,3-butanediol from acetate.</title>
        <authorList>
            <person name="Li W."/>
            <person name="Pu N."/>
            <person name="Liu C.-X."/>
            <person name="Yuan Q.-P."/>
            <person name="Li Z.-J."/>
        </authorList>
    </citation>
    <scope>NUCLEOTIDE SEQUENCE [LARGE SCALE GENOMIC DNA]</scope>
    <source>
        <strain evidence="13 14">JCM17730</strain>
    </source>
</reference>
<evidence type="ECO:0000313" key="13">
    <source>
        <dbReference type="EMBL" id="QEQ97865.1"/>
    </source>
</evidence>
<evidence type="ECO:0000313" key="14">
    <source>
        <dbReference type="Proteomes" id="UP000324760"/>
    </source>
</evidence>
<dbReference type="InterPro" id="IPR000531">
    <property type="entry name" value="Beta-barrel_TonB"/>
</dbReference>
<keyword evidence="13" id="KW-0675">Receptor</keyword>
<keyword evidence="7 8" id="KW-0998">Cell outer membrane</keyword>
<evidence type="ECO:0000259" key="11">
    <source>
        <dbReference type="Pfam" id="PF00593"/>
    </source>
</evidence>
<dbReference type="PANTHER" id="PTHR30069:SF27">
    <property type="entry name" value="BLL4766 PROTEIN"/>
    <property type="match status" value="1"/>
</dbReference>
<evidence type="ECO:0000256" key="5">
    <source>
        <dbReference type="ARBA" id="ARBA00023077"/>
    </source>
</evidence>